<feature type="region of interest" description="Disordered" evidence="1">
    <location>
        <begin position="1"/>
        <end position="40"/>
    </location>
</feature>
<organism evidence="2 3">
    <name type="scientific">Vitis vinifera</name>
    <name type="common">Grape</name>
    <dbReference type="NCBI Taxonomy" id="29760"/>
    <lineage>
        <taxon>Eukaryota</taxon>
        <taxon>Viridiplantae</taxon>
        <taxon>Streptophyta</taxon>
        <taxon>Embryophyta</taxon>
        <taxon>Tracheophyta</taxon>
        <taxon>Spermatophyta</taxon>
        <taxon>Magnoliopsida</taxon>
        <taxon>eudicotyledons</taxon>
        <taxon>Gunneridae</taxon>
        <taxon>Pentapetalae</taxon>
        <taxon>rosids</taxon>
        <taxon>Vitales</taxon>
        <taxon>Vitaceae</taxon>
        <taxon>Viteae</taxon>
        <taxon>Vitis</taxon>
    </lineage>
</organism>
<sequence length="97" mass="10310">MDKTRGTQAASPSARNTRPRASPARDSMSEAPQASTIPPSEVECHLVLLSPRPPTTESQIPSGMTPEGIIRDFQTPAGAQRFIPPTVEIPFGAPDDS</sequence>
<comment type="caution">
    <text evidence="2">The sequence shown here is derived from an EMBL/GenBank/DDBJ whole genome shotgun (WGS) entry which is preliminary data.</text>
</comment>
<dbReference type="AlphaFoldDB" id="A0A438GVU3"/>
<protein>
    <submittedName>
        <fullName evidence="2">Uncharacterized protein</fullName>
    </submittedName>
</protein>
<evidence type="ECO:0000313" key="3">
    <source>
        <dbReference type="Proteomes" id="UP000288805"/>
    </source>
</evidence>
<dbReference type="Proteomes" id="UP000288805">
    <property type="component" value="Unassembled WGS sequence"/>
</dbReference>
<feature type="compositionally biased region" description="Polar residues" evidence="1">
    <location>
        <begin position="1"/>
        <end position="16"/>
    </location>
</feature>
<evidence type="ECO:0000313" key="2">
    <source>
        <dbReference type="EMBL" id="RVW76315.1"/>
    </source>
</evidence>
<name>A0A438GVU3_VITVI</name>
<gene>
    <name evidence="2" type="ORF">CK203_049823</name>
</gene>
<reference evidence="2 3" key="1">
    <citation type="journal article" date="2018" name="PLoS Genet.">
        <title>Population sequencing reveals clonal diversity and ancestral inbreeding in the grapevine cultivar Chardonnay.</title>
        <authorList>
            <person name="Roach M.J."/>
            <person name="Johnson D.L."/>
            <person name="Bohlmann J."/>
            <person name="van Vuuren H.J."/>
            <person name="Jones S.J."/>
            <person name="Pretorius I.S."/>
            <person name="Schmidt S.A."/>
            <person name="Borneman A.R."/>
        </authorList>
    </citation>
    <scope>NUCLEOTIDE SEQUENCE [LARGE SCALE GENOMIC DNA]</scope>
    <source>
        <strain evidence="3">cv. Chardonnay</strain>
        <tissue evidence="2">Leaf</tissue>
    </source>
</reference>
<feature type="region of interest" description="Disordered" evidence="1">
    <location>
        <begin position="51"/>
        <end position="70"/>
    </location>
</feature>
<dbReference type="EMBL" id="QGNW01000331">
    <property type="protein sequence ID" value="RVW76315.1"/>
    <property type="molecule type" value="Genomic_DNA"/>
</dbReference>
<proteinExistence type="predicted"/>
<evidence type="ECO:0000256" key="1">
    <source>
        <dbReference type="SAM" id="MobiDB-lite"/>
    </source>
</evidence>
<accession>A0A438GVU3</accession>